<name>A0AAJ1VLK3_9FLAO</name>
<comment type="caution">
    <text evidence="1">The sequence shown here is derived from an EMBL/GenBank/DDBJ whole genome shotgun (WGS) entry which is preliminary data.</text>
</comment>
<proteinExistence type="predicted"/>
<reference evidence="1" key="1">
    <citation type="submission" date="2023-06" db="EMBL/GenBank/DDBJ databases">
        <title>Two Chryseobacterium gambrini strains from China.</title>
        <authorList>
            <person name="Zeng J."/>
            <person name="Wu Y."/>
        </authorList>
    </citation>
    <scope>NUCLEOTIDE SEQUENCE</scope>
    <source>
        <strain evidence="1">SQ219</strain>
    </source>
</reference>
<dbReference type="InterPro" id="IPR011050">
    <property type="entry name" value="Pectin_lyase_fold/virulence"/>
</dbReference>
<evidence type="ECO:0000313" key="2">
    <source>
        <dbReference type="Proteomes" id="UP001225933"/>
    </source>
</evidence>
<dbReference type="EMBL" id="JAUHGV010000036">
    <property type="protein sequence ID" value="MDN4014778.1"/>
    <property type="molecule type" value="Genomic_DNA"/>
</dbReference>
<gene>
    <name evidence="1" type="ORF">QX233_20090</name>
</gene>
<sequence>MKSNLFNIYKRISGLSVFLIFFIFSQNLAAQVFLDIANRGAGTGVNWNNAKSFSSYFGSLSSGTIPANTKVYIKANTGYTYLGGSSAPVIRVSPGVLIQGGFPATATGNDLSGYNPVINTTRITITGGTAYQLFGQTNMAGTESAEIKGLDITASSTTCAWVYVTGNNGFSAGGGGTINFTDLYVHDMCAIAFDFLTTVAGSKAVFNNCLLKNLSTGSFASAIYANTNTTSISFNDSSVVGCSNTSSVGSGGGITTMGDFTATNSSFCGNTSQWGGGAIQIGYSSYFATANFTGCTFSNNIVTSVGFGGAILNSNGYVTLNNCNFYGNKAYGGGAYGSSSGVGNTLTVNNCVFYNNGSPYTLDVSNANIQGGGAIYTYPNSGLTSISNSKFVSNYTNGSLGGAIFMVNSGGTTSAASTITGCLFYGNNVGGNTTSGPACFPAGNGNTAADIALYSGSQFGTHGTLTLTNNQLQLSGINSYLSHEYFPRTTAPVNTNYINGGGNTFSNTNNGGVVSPSFNCPATITIPCLASDDPSPALSTYSISNTCPAAVVNLTTITAGNQNADVTLTWHTGSTATDANKVTTPDAVNQGGIYYAAFYDAANGCYSTTSAPVTVSINGCTVISNICPAVTVNLTALVQSGNLPVTWHTGTPATDSNKIASPDAVSVSGTYYAAFYDAAGGCYSPTVSVPVQIITCPSYCTQPAAIGTPDYSYSLIGISTYLTKSSDFPDAVSNGFIALESKDKGFVITRVANENAIVNPKEGMIIYDIAANCVKLYNGTVWNCIVRSCNN</sequence>
<dbReference type="SUPFAM" id="SSF51126">
    <property type="entry name" value="Pectin lyase-like"/>
    <property type="match status" value="1"/>
</dbReference>
<dbReference type="AlphaFoldDB" id="A0AAJ1VLK3"/>
<accession>A0AAJ1VLK3</accession>
<dbReference type="Proteomes" id="UP001225933">
    <property type="component" value="Unassembled WGS sequence"/>
</dbReference>
<organism evidence="1 2">
    <name type="scientific">Chryseobacterium gambrini</name>
    <dbReference type="NCBI Taxonomy" id="373672"/>
    <lineage>
        <taxon>Bacteria</taxon>
        <taxon>Pseudomonadati</taxon>
        <taxon>Bacteroidota</taxon>
        <taxon>Flavobacteriia</taxon>
        <taxon>Flavobacteriales</taxon>
        <taxon>Weeksellaceae</taxon>
        <taxon>Chryseobacterium group</taxon>
        <taxon>Chryseobacterium</taxon>
    </lineage>
</organism>
<evidence type="ECO:0000313" key="1">
    <source>
        <dbReference type="EMBL" id="MDN4014778.1"/>
    </source>
</evidence>
<protein>
    <submittedName>
        <fullName evidence="1">Uncharacterized protein</fullName>
    </submittedName>
</protein>
<dbReference type="RefSeq" id="WP_214590197.1">
    <property type="nucleotide sequence ID" value="NZ_JAUHGV010000036.1"/>
</dbReference>